<dbReference type="PANTHER" id="PTHR22957">
    <property type="entry name" value="TBC1 DOMAIN FAMILY MEMBER GTPASE-ACTIVATING PROTEIN"/>
    <property type="match status" value="1"/>
</dbReference>
<evidence type="ECO:0000256" key="2">
    <source>
        <dbReference type="SAM" id="Coils"/>
    </source>
</evidence>
<name>A0A813N230_9BILA</name>
<proteinExistence type="predicted"/>
<feature type="domain" description="Rab-GAP TBC" evidence="4">
    <location>
        <begin position="122"/>
        <end position="407"/>
    </location>
</feature>
<dbReference type="Gene3D" id="1.10.8.270">
    <property type="entry name" value="putative rabgap domain of human tbc1 domain family member 14 like domains"/>
    <property type="match status" value="1"/>
</dbReference>
<dbReference type="EMBL" id="CAJNOC010000234">
    <property type="protein sequence ID" value="CAF0731093.1"/>
    <property type="molecule type" value="Genomic_DNA"/>
</dbReference>
<dbReference type="FunFam" id="1.10.8.270:FF:000011">
    <property type="entry name" value="TBC1 domain family member 5"/>
    <property type="match status" value="1"/>
</dbReference>
<feature type="compositionally biased region" description="Low complexity" evidence="3">
    <location>
        <begin position="688"/>
        <end position="705"/>
    </location>
</feature>
<reference evidence="5" key="1">
    <citation type="submission" date="2021-02" db="EMBL/GenBank/DDBJ databases">
        <authorList>
            <person name="Nowell W R."/>
        </authorList>
    </citation>
    <scope>NUCLEOTIDE SEQUENCE</scope>
    <source>
        <strain evidence="5">Ploen Becks lab</strain>
    </source>
</reference>
<evidence type="ECO:0000313" key="5">
    <source>
        <dbReference type="EMBL" id="CAF0731093.1"/>
    </source>
</evidence>
<feature type="region of interest" description="Disordered" evidence="3">
    <location>
        <begin position="777"/>
        <end position="796"/>
    </location>
</feature>
<organism evidence="5 6">
    <name type="scientific">Brachionus calyciflorus</name>
    <dbReference type="NCBI Taxonomy" id="104777"/>
    <lineage>
        <taxon>Eukaryota</taxon>
        <taxon>Metazoa</taxon>
        <taxon>Spiralia</taxon>
        <taxon>Gnathifera</taxon>
        <taxon>Rotifera</taxon>
        <taxon>Eurotatoria</taxon>
        <taxon>Monogononta</taxon>
        <taxon>Pseudotrocha</taxon>
        <taxon>Ploima</taxon>
        <taxon>Brachionidae</taxon>
        <taxon>Brachionus</taxon>
    </lineage>
</organism>
<evidence type="ECO:0000313" key="6">
    <source>
        <dbReference type="Proteomes" id="UP000663879"/>
    </source>
</evidence>
<dbReference type="PROSITE" id="PS50086">
    <property type="entry name" value="TBC_RABGAP"/>
    <property type="match status" value="1"/>
</dbReference>
<dbReference type="PANTHER" id="PTHR22957:SF337">
    <property type="entry name" value="TBC1 DOMAIN FAMILY MEMBER 5"/>
    <property type="match status" value="1"/>
</dbReference>
<dbReference type="Proteomes" id="UP000663879">
    <property type="component" value="Unassembled WGS sequence"/>
</dbReference>
<sequence>MDDKSNLSDNDWIITSFTSSTLNLDLKNNKSNPLETFLVTEESDQDRSNFSITDDINDSLTFSQINKDLNTSNMSNSSIKLTADTLRVLSTINLENLSFNSKFELLFNDTSMLKASAVQGILANTNFRFLAWMIFLDCVPMDKSKWLESIYQHRATYEKIKEEICCDPHSNKNCFDSNQDHPLSQHYNSVWNKFFCHNQMKSVIIQDVIRINRHTEFFHLQSTQDTIVDLLFIYVQFTRTEYRQGMHEILTSIMYVIHEEYTNLSKLSETNEFIKNVVNIEFIEHDTFTIFQAVMETMHEWFGTTKSKEKSFNRRLSCPTINGINLLTTSPKLFQEEDQFNESKIIHKIKYITNVVLKNNDIEIFNHLNKIDVSLCPFGIRWLRLLFTRELMFPNCLILWDAIFATDCHDFSLVNYIFVALLTYLRDDLLKMDNSSCLRLLMQPHNHLDTLEVLKTALYLQNPAIYARPSSMESSYEIINTHNHKINSPVNKPSHHQPIRNRTNSFKDRNNNPSQVQKTSKHNNNQYNQNNKSEFNPVKLSNKLDFEMPSYGNDTKSNKKEHALKLYSMQQMHHNVDLVIHTYINKITELQNENEALRMKLNEMEDLCTRSSLKMNANITILQEEILKSNDLSDDDTTLLAVAGLKQVRDQLNPAFRFEEEKILLAEKKEEKHVKYRKNQQHQTVQTIEESSLSNSSIDLSPNNQEQEEEKKSQTSFKRRFSLFLQRSAQLNQEIKTDEEKENDHSIRGRLRSLSLFNTSGTGDFFNLSSLMGSKTKSSQVVNAQPDDSSSLDDETNNLDVKDLRLVLNEEDRGLLENNDS</sequence>
<keyword evidence="1" id="KW-0343">GTPase activation</keyword>
<feature type="coiled-coil region" evidence="2">
    <location>
        <begin position="580"/>
        <end position="607"/>
    </location>
</feature>
<dbReference type="InterPro" id="IPR035969">
    <property type="entry name" value="Rab-GAP_TBC_sf"/>
</dbReference>
<feature type="region of interest" description="Disordered" evidence="3">
    <location>
        <begin position="672"/>
        <end position="715"/>
    </location>
</feature>
<dbReference type="InterPro" id="IPR000195">
    <property type="entry name" value="Rab-GAP-TBC_dom"/>
</dbReference>
<dbReference type="GO" id="GO:0005096">
    <property type="term" value="F:GTPase activator activity"/>
    <property type="evidence" value="ECO:0007669"/>
    <property type="project" value="UniProtKB-KW"/>
</dbReference>
<dbReference type="OrthoDB" id="27140at2759"/>
<dbReference type="Pfam" id="PF00566">
    <property type="entry name" value="RabGAP-TBC"/>
    <property type="match status" value="1"/>
</dbReference>
<evidence type="ECO:0000256" key="3">
    <source>
        <dbReference type="SAM" id="MobiDB-lite"/>
    </source>
</evidence>
<feature type="region of interest" description="Disordered" evidence="3">
    <location>
        <begin position="484"/>
        <end position="537"/>
    </location>
</feature>
<accession>A0A813N230</accession>
<keyword evidence="2" id="KW-0175">Coiled coil</keyword>
<dbReference type="Gene3D" id="1.10.472.80">
    <property type="entry name" value="Ypt/Rab-GAP domain of gyp1p, domain 3"/>
    <property type="match status" value="1"/>
</dbReference>
<comment type="caution">
    <text evidence="5">The sequence shown here is derived from an EMBL/GenBank/DDBJ whole genome shotgun (WGS) entry which is preliminary data.</text>
</comment>
<gene>
    <name evidence="5" type="ORF">OXX778_LOCUS2845</name>
</gene>
<keyword evidence="6" id="KW-1185">Reference proteome</keyword>
<evidence type="ECO:0000256" key="1">
    <source>
        <dbReference type="ARBA" id="ARBA00022468"/>
    </source>
</evidence>
<evidence type="ECO:0000259" key="4">
    <source>
        <dbReference type="PROSITE" id="PS50086"/>
    </source>
</evidence>
<dbReference type="SUPFAM" id="SSF47923">
    <property type="entry name" value="Ypt/Rab-GAP domain of gyp1p"/>
    <property type="match status" value="2"/>
</dbReference>
<feature type="compositionally biased region" description="Polar residues" evidence="3">
    <location>
        <begin position="777"/>
        <end position="789"/>
    </location>
</feature>
<dbReference type="GO" id="GO:0005737">
    <property type="term" value="C:cytoplasm"/>
    <property type="evidence" value="ECO:0007669"/>
    <property type="project" value="UniProtKB-ARBA"/>
</dbReference>
<protein>
    <recommendedName>
        <fullName evidence="4">Rab-GAP TBC domain-containing protein</fullName>
    </recommendedName>
</protein>
<dbReference type="SMART" id="SM00164">
    <property type="entry name" value="TBC"/>
    <property type="match status" value="1"/>
</dbReference>
<dbReference type="AlphaFoldDB" id="A0A813N230"/>